<dbReference type="Gene3D" id="3.30.2350.10">
    <property type="entry name" value="Pseudouridine synthase"/>
    <property type="match status" value="1"/>
</dbReference>
<dbReference type="GO" id="GO:0009982">
    <property type="term" value="F:pseudouridine synthase activity"/>
    <property type="evidence" value="ECO:0007669"/>
    <property type="project" value="InterPro"/>
</dbReference>
<dbReference type="GO" id="GO:0000455">
    <property type="term" value="P:enzyme-directed rRNA pseudouridine synthesis"/>
    <property type="evidence" value="ECO:0007669"/>
    <property type="project" value="TreeGrafter"/>
</dbReference>
<dbReference type="STRING" id="1191523.MROS_0928"/>
<dbReference type="InterPro" id="IPR006225">
    <property type="entry name" value="PsdUridine_synth_RluC/D"/>
</dbReference>
<evidence type="ECO:0000313" key="5">
    <source>
        <dbReference type="EMBL" id="AFN74169.1"/>
    </source>
</evidence>
<dbReference type="AlphaFoldDB" id="I6ZQ25"/>
<dbReference type="PANTHER" id="PTHR21600:SF89">
    <property type="entry name" value="RIBOSOMAL LARGE SUBUNIT PSEUDOURIDINE SYNTHASE A"/>
    <property type="match status" value="1"/>
</dbReference>
<dbReference type="InterPro" id="IPR006224">
    <property type="entry name" value="PsdUridine_synth_RluA-like_CS"/>
</dbReference>
<keyword evidence="3" id="KW-0413">Isomerase</keyword>
<feature type="active site" evidence="2">
    <location>
        <position position="53"/>
    </location>
</feature>
<reference evidence="5 6" key="1">
    <citation type="journal article" date="2013" name="PLoS ONE">
        <title>Genomic analysis of Melioribacter roseus, facultatively anaerobic organotrophic bacterium representing a novel deep lineage within Bacteriodetes/Chlorobi group.</title>
        <authorList>
            <person name="Kadnikov V.V."/>
            <person name="Mardanov A.V."/>
            <person name="Podosokorskaya O.A."/>
            <person name="Gavrilov S.N."/>
            <person name="Kublanov I.V."/>
            <person name="Beletsky A.V."/>
            <person name="Bonch-Osmolovskaya E.A."/>
            <person name="Ravin N.V."/>
        </authorList>
    </citation>
    <scope>NUCLEOTIDE SEQUENCE [LARGE SCALE GENOMIC DNA]</scope>
    <source>
        <strain evidence="6">JCM 17771 / P3M-2</strain>
    </source>
</reference>
<dbReference type="EC" id="5.4.99.-" evidence="3"/>
<dbReference type="InterPro" id="IPR050188">
    <property type="entry name" value="RluA_PseudoU_synthase"/>
</dbReference>
<dbReference type="PROSITE" id="PS01129">
    <property type="entry name" value="PSI_RLU"/>
    <property type="match status" value="1"/>
</dbReference>
<proteinExistence type="inferred from homology"/>
<evidence type="ECO:0000259" key="4">
    <source>
        <dbReference type="Pfam" id="PF00849"/>
    </source>
</evidence>
<name>I6ZQ25_MELRP</name>
<accession>I6ZQ25</accession>
<dbReference type="KEGG" id="mro:MROS_0928"/>
<evidence type="ECO:0000256" key="1">
    <source>
        <dbReference type="ARBA" id="ARBA00010876"/>
    </source>
</evidence>
<comment type="catalytic activity">
    <reaction evidence="3">
        <text>a uridine in RNA = a pseudouridine in RNA</text>
        <dbReference type="Rhea" id="RHEA:48348"/>
        <dbReference type="Rhea" id="RHEA-COMP:12068"/>
        <dbReference type="Rhea" id="RHEA-COMP:12069"/>
        <dbReference type="ChEBI" id="CHEBI:65314"/>
        <dbReference type="ChEBI" id="CHEBI:65315"/>
    </reaction>
</comment>
<dbReference type="InterPro" id="IPR006145">
    <property type="entry name" value="PsdUridine_synth_RsuA/RluA"/>
</dbReference>
<evidence type="ECO:0000256" key="2">
    <source>
        <dbReference type="PIRSR" id="PIRSR606225-1"/>
    </source>
</evidence>
<dbReference type="NCBIfam" id="TIGR00005">
    <property type="entry name" value="rluA_subfam"/>
    <property type="match status" value="1"/>
</dbReference>
<dbReference type="PANTHER" id="PTHR21600">
    <property type="entry name" value="MITOCHONDRIAL RNA PSEUDOURIDINE SYNTHASE"/>
    <property type="match status" value="1"/>
</dbReference>
<dbReference type="SUPFAM" id="SSF55120">
    <property type="entry name" value="Pseudouridine synthase"/>
    <property type="match status" value="1"/>
</dbReference>
<dbReference type="OrthoDB" id="9807829at2"/>
<dbReference type="EMBL" id="CP003557">
    <property type="protein sequence ID" value="AFN74169.1"/>
    <property type="molecule type" value="Genomic_DNA"/>
</dbReference>
<comment type="function">
    <text evidence="3">Responsible for synthesis of pseudouridine from uracil.</text>
</comment>
<organism evidence="5 6">
    <name type="scientific">Melioribacter roseus (strain DSM 23840 / JCM 17771 / VKM B-2668 / P3M-2)</name>
    <dbReference type="NCBI Taxonomy" id="1191523"/>
    <lineage>
        <taxon>Bacteria</taxon>
        <taxon>Pseudomonadati</taxon>
        <taxon>Ignavibacteriota</taxon>
        <taxon>Ignavibacteria</taxon>
        <taxon>Ignavibacteriales</taxon>
        <taxon>Melioribacteraceae</taxon>
        <taxon>Melioribacter</taxon>
    </lineage>
</organism>
<dbReference type="Pfam" id="PF00849">
    <property type="entry name" value="PseudoU_synth_2"/>
    <property type="match status" value="1"/>
</dbReference>
<dbReference type="GO" id="GO:0140098">
    <property type="term" value="F:catalytic activity, acting on RNA"/>
    <property type="evidence" value="ECO:0007669"/>
    <property type="project" value="UniProtKB-ARBA"/>
</dbReference>
<dbReference type="RefSeq" id="WP_014855605.1">
    <property type="nucleotide sequence ID" value="NC_018178.1"/>
</dbReference>
<dbReference type="InterPro" id="IPR020103">
    <property type="entry name" value="PsdUridine_synth_cat_dom_sf"/>
</dbReference>
<evidence type="ECO:0000256" key="3">
    <source>
        <dbReference type="RuleBase" id="RU362028"/>
    </source>
</evidence>
<dbReference type="PATRIC" id="fig|1191523.3.peg.981"/>
<sequence length="218" mass="25105">MEIKILYEDENLIAVNKPEGIAAIPENDKTVASLYNLLSEKYSKKIYIVHRLDKEVSGVMLFAFNGETHRELSLLFESRNVHKTYKALVIGKPEYEEGIINNPLRQFGSGRMGVDEKKGKPSETYYEVLNYYDVHTLVKLNPLTGRRHQLRVHMYSIGCPIAGDLKYGNREIQKKYPRLMLHAESISFEYGGRTFKLRAEAPDSFSQVLENINDNFIL</sequence>
<dbReference type="CDD" id="cd02869">
    <property type="entry name" value="PseudoU_synth_RluA_like"/>
    <property type="match status" value="1"/>
</dbReference>
<dbReference type="GO" id="GO:0003723">
    <property type="term" value="F:RNA binding"/>
    <property type="evidence" value="ECO:0007669"/>
    <property type="project" value="InterPro"/>
</dbReference>
<comment type="similarity">
    <text evidence="1 3">Belongs to the pseudouridine synthase RluA family.</text>
</comment>
<protein>
    <recommendedName>
        <fullName evidence="3">Pseudouridine synthase</fullName>
        <ecNumber evidence="3">5.4.99.-</ecNumber>
    </recommendedName>
</protein>
<dbReference type="HOGENOM" id="CLU_016902_11_3_10"/>
<dbReference type="eggNOG" id="COG0564">
    <property type="taxonomic scope" value="Bacteria"/>
</dbReference>
<dbReference type="Proteomes" id="UP000009011">
    <property type="component" value="Chromosome"/>
</dbReference>
<evidence type="ECO:0000313" key="6">
    <source>
        <dbReference type="Proteomes" id="UP000009011"/>
    </source>
</evidence>
<gene>
    <name evidence="5" type="ordered locus">MROS_0928</name>
</gene>
<feature type="domain" description="Pseudouridine synthase RsuA/RluA-like" evidence="4">
    <location>
        <begin position="11"/>
        <end position="154"/>
    </location>
</feature>
<keyword evidence="6" id="KW-1185">Reference proteome</keyword>